<dbReference type="InterPro" id="IPR008271">
    <property type="entry name" value="Ser/Thr_kinase_AS"/>
</dbReference>
<dbReference type="SUPFAM" id="SSF56112">
    <property type="entry name" value="Protein kinase-like (PK-like)"/>
    <property type="match status" value="1"/>
</dbReference>
<dbReference type="Gene3D" id="1.10.510.10">
    <property type="entry name" value="Transferase(Phosphotransferase) domain 1"/>
    <property type="match status" value="1"/>
</dbReference>
<feature type="compositionally biased region" description="Polar residues" evidence="2">
    <location>
        <begin position="83"/>
        <end position="117"/>
    </location>
</feature>
<dbReference type="GO" id="GO:0005524">
    <property type="term" value="F:ATP binding"/>
    <property type="evidence" value="ECO:0007669"/>
    <property type="project" value="InterPro"/>
</dbReference>
<keyword evidence="1" id="KW-0175">Coiled coil</keyword>
<feature type="compositionally biased region" description="Polar residues" evidence="2">
    <location>
        <begin position="27"/>
        <end position="39"/>
    </location>
</feature>
<proteinExistence type="predicted"/>
<keyword evidence="4" id="KW-0808">Transferase</keyword>
<dbReference type="AlphaFoldDB" id="A0AAD3H117"/>
<dbReference type="InterPro" id="IPR050588">
    <property type="entry name" value="WNK_Ser-Thr_kinase"/>
</dbReference>
<dbReference type="FunFam" id="1.10.510.10:FF:001565">
    <property type="entry name" value="WNK protein kinase"/>
    <property type="match status" value="1"/>
</dbReference>
<dbReference type="GO" id="GO:0004672">
    <property type="term" value="F:protein kinase activity"/>
    <property type="evidence" value="ECO:0007669"/>
    <property type="project" value="InterPro"/>
</dbReference>
<evidence type="ECO:0000259" key="3">
    <source>
        <dbReference type="PROSITE" id="PS50011"/>
    </source>
</evidence>
<evidence type="ECO:0000256" key="1">
    <source>
        <dbReference type="SAM" id="Coils"/>
    </source>
</evidence>
<dbReference type="Gene3D" id="3.30.200.20">
    <property type="entry name" value="Phosphorylase Kinase, domain 1"/>
    <property type="match status" value="1"/>
</dbReference>
<keyword evidence="4" id="KW-0418">Kinase</keyword>
<feature type="region of interest" description="Disordered" evidence="2">
    <location>
        <begin position="1095"/>
        <end position="1128"/>
    </location>
</feature>
<reference evidence="4 5" key="1">
    <citation type="journal article" date="2021" name="Sci. Rep.">
        <title>The genome of the diatom Chaetoceros tenuissimus carries an ancient integrated fragment of an extant virus.</title>
        <authorList>
            <person name="Hongo Y."/>
            <person name="Kimura K."/>
            <person name="Takaki Y."/>
            <person name="Yoshida Y."/>
            <person name="Baba S."/>
            <person name="Kobayashi G."/>
            <person name="Nagasaki K."/>
            <person name="Hano T."/>
            <person name="Tomaru Y."/>
        </authorList>
    </citation>
    <scope>NUCLEOTIDE SEQUENCE [LARGE SCALE GENOMIC DNA]</scope>
    <source>
        <strain evidence="4 5">NIES-3715</strain>
    </source>
</reference>
<feature type="region of interest" description="Disordered" evidence="2">
    <location>
        <begin position="1"/>
        <end position="140"/>
    </location>
</feature>
<feature type="region of interest" description="Disordered" evidence="2">
    <location>
        <begin position="919"/>
        <end position="943"/>
    </location>
</feature>
<comment type="caution">
    <text evidence="4">The sequence shown here is derived from an EMBL/GenBank/DDBJ whole genome shotgun (WGS) entry which is preliminary data.</text>
</comment>
<accession>A0AAD3H117</accession>
<evidence type="ECO:0000313" key="5">
    <source>
        <dbReference type="Proteomes" id="UP001054902"/>
    </source>
</evidence>
<dbReference type="Proteomes" id="UP001054902">
    <property type="component" value="Unassembled WGS sequence"/>
</dbReference>
<dbReference type="PANTHER" id="PTHR13902">
    <property type="entry name" value="SERINE/THREONINE-PROTEIN KINASE WNK WITH NO LYSINE -RELATED"/>
    <property type="match status" value="1"/>
</dbReference>
<evidence type="ECO:0000313" key="4">
    <source>
        <dbReference type="EMBL" id="GFH46158.1"/>
    </source>
</evidence>
<sequence length="1128" mass="124803">MSGTSSAASHGDGSESHAEVQGEAYVSQPSHSLQVSPSSADEDLSFRTNGTNTGISFDESHNGDATACVGPENTLNGHVHTTVEASQNNSDEGETKNVQPMNGSTMSLNTSSQSLNQPKYEGLIPSPVASSDVPSTAQNQQVTDLGSLNQPSYSEAVQQEPVISPDISQQQQYVQTLSPTSIQRQNSNGSNTNPNPPVNTIPTEVIPQPIQQQQQAPTPAQELTNNEMSEEDMKIDIDSILISPKAKDDIVEKSPGGRYLRFSEKLGSGAYKEVYRAYDTSEGIEVAWNVVNLSGVPKAERQYIVNEVRLLEKLNHSNIISFHGSWVNRGLEQVIFVTEILSSGTLKQFINKVKVIRYKIAKRWAIQILKGLEYLHGHNPPIVHRDLKCDNIFINGTSGDLRIGDLGLSTVIVKRSKVLSVLGTPEFMAPELYDEQYDEKVDIYAFGMCMLEIFTKEIPYRECTNPAQIYKRVSSGIEPESLERIRSNSAKDFIRQCLGRKDENGVVVRPSAKELLSHPFLAKREDDVNEIQVDPPLRERAISEAPSQNAGSDEKSRRKNSGSDSGNSAVPVMNGQQTPFIQENRERINSVAQPQTVKSETPPISKETNIPQKQESRSFDFDSMPDSETNMKPVKVLMGRGQEVDNANGKDHLPIPIQTQEQAPPVVSSPLPSPPPSGQNPVQVPAQIITKKIPDSMERRQSANSLNSQGGPIYSNMNYLRMATVIEDNNAFMIDIMEIRISLLVGSEEQHVQFQFHLVQDDAVQVAKEMVTELNLPNDAILEVSETISALARVERVKQENIKTAFMQQQQQQQQQQIAHSVSQQLSNQYVPQNLQQQPPTQINSSSLDQSIDLGAEPVPWHVATNDASLCPPSNGSGVYRTSNGSGVYQSQRSGTPLVHNNSQPITFMDTPTQVQQNVQQQGQYPPRATKSASGITSSTQGSGSIQTILNSVASGTSLPQHQNLPDVSIDLPQELEGNEDIKQSAELKQLMEELEKKKQRAQKAFHTRMENLVRSKEEKEAQHLKTLEKHEKERAALEKRLQKAEEEQQLRLQKMEREFYEKVAEESKKLSNDNVLDDNAALEEIFTQANIASMSDANDDSFAPQNTRKTPSPLNIENSDNGFGEII</sequence>
<feature type="region of interest" description="Disordered" evidence="2">
    <location>
        <begin position="165"/>
        <end position="203"/>
    </location>
</feature>
<keyword evidence="5" id="KW-1185">Reference proteome</keyword>
<feature type="compositionally biased region" description="Polar residues" evidence="2">
    <location>
        <begin position="562"/>
        <end position="573"/>
    </location>
</feature>
<dbReference type="PROSITE" id="PS50011">
    <property type="entry name" value="PROTEIN_KINASE_DOM"/>
    <property type="match status" value="1"/>
</dbReference>
<feature type="coiled-coil region" evidence="1">
    <location>
        <begin position="981"/>
        <end position="1064"/>
    </location>
</feature>
<name>A0AAD3H117_9STRA</name>
<dbReference type="Pfam" id="PF00069">
    <property type="entry name" value="Pkinase"/>
    <property type="match status" value="1"/>
</dbReference>
<dbReference type="InterPro" id="IPR000719">
    <property type="entry name" value="Prot_kinase_dom"/>
</dbReference>
<feature type="region of interest" description="Disordered" evidence="2">
    <location>
        <begin position="535"/>
        <end position="573"/>
    </location>
</feature>
<dbReference type="CDD" id="cd13983">
    <property type="entry name" value="STKc_WNK"/>
    <property type="match status" value="1"/>
</dbReference>
<feature type="compositionally biased region" description="Polar residues" evidence="2">
    <location>
        <begin position="46"/>
        <end position="55"/>
    </location>
</feature>
<dbReference type="CDD" id="cd22249">
    <property type="entry name" value="UDM1_RNF168_RNF169-like"/>
    <property type="match status" value="1"/>
</dbReference>
<dbReference type="SMART" id="SM00220">
    <property type="entry name" value="S_TKc"/>
    <property type="match status" value="1"/>
</dbReference>
<evidence type="ECO:0000256" key="2">
    <source>
        <dbReference type="SAM" id="MobiDB-lite"/>
    </source>
</evidence>
<feature type="compositionally biased region" description="Polar residues" evidence="2">
    <location>
        <begin position="1104"/>
        <end position="1122"/>
    </location>
</feature>
<feature type="region of interest" description="Disordered" evidence="2">
    <location>
        <begin position="591"/>
        <end position="627"/>
    </location>
</feature>
<dbReference type="Gene3D" id="3.40.190.10">
    <property type="entry name" value="Periplasmic binding protein-like II"/>
    <property type="match status" value="1"/>
</dbReference>
<feature type="compositionally biased region" description="Polar residues" evidence="2">
    <location>
        <begin position="166"/>
        <end position="185"/>
    </location>
</feature>
<dbReference type="PROSITE" id="PS00108">
    <property type="entry name" value="PROTEIN_KINASE_ST"/>
    <property type="match status" value="1"/>
</dbReference>
<dbReference type="EMBL" id="BLLK01000022">
    <property type="protein sequence ID" value="GFH46158.1"/>
    <property type="molecule type" value="Genomic_DNA"/>
</dbReference>
<gene>
    <name evidence="4" type="ORF">CTEN210_02632</name>
</gene>
<feature type="compositionally biased region" description="Low complexity" evidence="2">
    <location>
        <begin position="934"/>
        <end position="943"/>
    </location>
</feature>
<feature type="region of interest" description="Disordered" evidence="2">
    <location>
        <begin position="662"/>
        <end position="682"/>
    </location>
</feature>
<protein>
    <submittedName>
        <fullName evidence="4">WNK lysine deficient protein kinase</fullName>
    </submittedName>
</protein>
<feature type="compositionally biased region" description="Polar residues" evidence="2">
    <location>
        <begin position="128"/>
        <end position="140"/>
    </location>
</feature>
<organism evidence="4 5">
    <name type="scientific">Chaetoceros tenuissimus</name>
    <dbReference type="NCBI Taxonomy" id="426638"/>
    <lineage>
        <taxon>Eukaryota</taxon>
        <taxon>Sar</taxon>
        <taxon>Stramenopiles</taxon>
        <taxon>Ochrophyta</taxon>
        <taxon>Bacillariophyta</taxon>
        <taxon>Coscinodiscophyceae</taxon>
        <taxon>Chaetocerotophycidae</taxon>
        <taxon>Chaetocerotales</taxon>
        <taxon>Chaetocerotaceae</taxon>
        <taxon>Chaetoceros</taxon>
    </lineage>
</organism>
<feature type="domain" description="Protein kinase" evidence="3">
    <location>
        <begin position="260"/>
        <end position="521"/>
    </location>
</feature>
<dbReference type="InterPro" id="IPR011009">
    <property type="entry name" value="Kinase-like_dom_sf"/>
</dbReference>